<dbReference type="Gene3D" id="3.40.50.720">
    <property type="entry name" value="NAD(P)-binding Rossmann-like Domain"/>
    <property type="match status" value="1"/>
</dbReference>
<dbReference type="SUPFAM" id="SSF50129">
    <property type="entry name" value="GroES-like"/>
    <property type="match status" value="1"/>
</dbReference>
<dbReference type="InterPro" id="IPR036291">
    <property type="entry name" value="NAD(P)-bd_dom_sf"/>
</dbReference>
<dbReference type="CDD" id="cd05289">
    <property type="entry name" value="MDR_like_2"/>
    <property type="match status" value="1"/>
</dbReference>
<feature type="domain" description="Enoyl reductase (ER)" evidence="1">
    <location>
        <begin position="10"/>
        <end position="305"/>
    </location>
</feature>
<comment type="caution">
    <text evidence="2">The sequence shown here is derived from an EMBL/GenBank/DDBJ whole genome shotgun (WGS) entry which is preliminary data.</text>
</comment>
<dbReference type="RefSeq" id="WP_380237902.1">
    <property type="nucleotide sequence ID" value="NZ_JBHSOD010000106.1"/>
</dbReference>
<dbReference type="InterPro" id="IPR052733">
    <property type="entry name" value="Chloroplast_QOR"/>
</dbReference>
<dbReference type="SMART" id="SM00829">
    <property type="entry name" value="PKS_ER"/>
    <property type="match status" value="1"/>
</dbReference>
<accession>A0ABW1F9Z6</accession>
<dbReference type="Gene3D" id="3.90.180.10">
    <property type="entry name" value="Medium-chain alcohol dehydrogenases, catalytic domain"/>
    <property type="match status" value="1"/>
</dbReference>
<dbReference type="Pfam" id="PF13602">
    <property type="entry name" value="ADH_zinc_N_2"/>
    <property type="match status" value="1"/>
</dbReference>
<organism evidence="2 3">
    <name type="scientific">Kitasatospora aburaviensis</name>
    <dbReference type="NCBI Taxonomy" id="67265"/>
    <lineage>
        <taxon>Bacteria</taxon>
        <taxon>Bacillati</taxon>
        <taxon>Actinomycetota</taxon>
        <taxon>Actinomycetes</taxon>
        <taxon>Kitasatosporales</taxon>
        <taxon>Streptomycetaceae</taxon>
        <taxon>Kitasatospora</taxon>
    </lineage>
</organism>
<reference evidence="3" key="1">
    <citation type="journal article" date="2019" name="Int. J. Syst. Evol. Microbiol.">
        <title>The Global Catalogue of Microorganisms (GCM) 10K type strain sequencing project: providing services to taxonomists for standard genome sequencing and annotation.</title>
        <authorList>
            <consortium name="The Broad Institute Genomics Platform"/>
            <consortium name="The Broad Institute Genome Sequencing Center for Infectious Disease"/>
            <person name="Wu L."/>
            <person name="Ma J."/>
        </authorList>
    </citation>
    <scope>NUCLEOTIDE SEQUENCE [LARGE SCALE GENOMIC DNA]</scope>
    <source>
        <strain evidence="3">CGMCC 4.1469</strain>
    </source>
</reference>
<protein>
    <submittedName>
        <fullName evidence="2">NADP-dependent oxidoreductase</fullName>
        <ecNumber evidence="2">1.-.-.-</ecNumber>
    </submittedName>
</protein>
<keyword evidence="3" id="KW-1185">Reference proteome</keyword>
<evidence type="ECO:0000259" key="1">
    <source>
        <dbReference type="SMART" id="SM00829"/>
    </source>
</evidence>
<dbReference type="EMBL" id="JBHSOD010000106">
    <property type="protein sequence ID" value="MFC5890955.1"/>
    <property type="molecule type" value="Genomic_DNA"/>
</dbReference>
<dbReference type="Proteomes" id="UP001596067">
    <property type="component" value="Unassembled WGS sequence"/>
</dbReference>
<dbReference type="PANTHER" id="PTHR44013">
    <property type="entry name" value="ZINC-TYPE ALCOHOL DEHYDROGENASE-LIKE PROTEIN C16A3.02C"/>
    <property type="match status" value="1"/>
</dbReference>
<keyword evidence="2" id="KW-0560">Oxidoreductase</keyword>
<dbReference type="PANTHER" id="PTHR44013:SF1">
    <property type="entry name" value="ZINC-TYPE ALCOHOL DEHYDROGENASE-LIKE PROTEIN C16A3.02C"/>
    <property type="match status" value="1"/>
</dbReference>
<sequence>MKAITYRGYGGPDVLEYGDVPEPKLGPDSVLVRVAAASVNPVDWKIQAGYLDGVLDVVFPVIPGWDVAGVVEQVGVGVTEFAPGDEVMGYVREDMVRRGTFAEYVAAPVRTLARKPAALDFAQAAGLPLAGLTAYQALTRALEVKPGETVLVHAAAGGVGSLAVQIAVALGARVIGTASERNHDFLRGLGAEPVVYGDGLADRVRALAPEGVDAVLDLIGGEALQLSPALLAEGGRLASIADGSVLALGGRYVFVRPDTADLTALAELQDGDRVTVEVAATFPLEQTAEAHRLNAAGHTRGKIVVIP</sequence>
<dbReference type="InterPro" id="IPR011032">
    <property type="entry name" value="GroES-like_sf"/>
</dbReference>
<proteinExistence type="predicted"/>
<dbReference type="SUPFAM" id="SSF51735">
    <property type="entry name" value="NAD(P)-binding Rossmann-fold domains"/>
    <property type="match status" value="1"/>
</dbReference>
<dbReference type="EC" id="1.-.-.-" evidence="2"/>
<evidence type="ECO:0000313" key="2">
    <source>
        <dbReference type="EMBL" id="MFC5890955.1"/>
    </source>
</evidence>
<dbReference type="InterPro" id="IPR013154">
    <property type="entry name" value="ADH-like_N"/>
</dbReference>
<dbReference type="InterPro" id="IPR020843">
    <property type="entry name" value="ER"/>
</dbReference>
<dbReference type="Pfam" id="PF08240">
    <property type="entry name" value="ADH_N"/>
    <property type="match status" value="1"/>
</dbReference>
<dbReference type="GO" id="GO:0016491">
    <property type="term" value="F:oxidoreductase activity"/>
    <property type="evidence" value="ECO:0007669"/>
    <property type="project" value="UniProtKB-KW"/>
</dbReference>
<name>A0ABW1F9Z6_9ACTN</name>
<gene>
    <name evidence="2" type="ORF">ACFP0N_38990</name>
</gene>
<evidence type="ECO:0000313" key="3">
    <source>
        <dbReference type="Proteomes" id="UP001596067"/>
    </source>
</evidence>